<organism evidence="1">
    <name type="scientific">marine sediment metagenome</name>
    <dbReference type="NCBI Taxonomy" id="412755"/>
    <lineage>
        <taxon>unclassified sequences</taxon>
        <taxon>metagenomes</taxon>
        <taxon>ecological metagenomes</taxon>
    </lineage>
</organism>
<accession>A0A0F9ESK9</accession>
<comment type="caution">
    <text evidence="1">The sequence shown here is derived from an EMBL/GenBank/DDBJ whole genome shotgun (WGS) entry which is preliminary data.</text>
</comment>
<name>A0A0F9ESK9_9ZZZZ</name>
<sequence>MTWQNFPMILCSHCGKEFQMDDYYDLSSGSSFYCGLCDKEIFVWAVDTTLSGDIQGEAEPEPA</sequence>
<dbReference type="AlphaFoldDB" id="A0A0F9ESK9"/>
<proteinExistence type="predicted"/>
<protein>
    <submittedName>
        <fullName evidence="1">Uncharacterized protein</fullName>
    </submittedName>
</protein>
<gene>
    <name evidence="1" type="ORF">LCGC14_2116780</name>
</gene>
<reference evidence="1" key="1">
    <citation type="journal article" date="2015" name="Nature">
        <title>Complex archaea that bridge the gap between prokaryotes and eukaryotes.</title>
        <authorList>
            <person name="Spang A."/>
            <person name="Saw J.H."/>
            <person name="Jorgensen S.L."/>
            <person name="Zaremba-Niedzwiedzka K."/>
            <person name="Martijn J."/>
            <person name="Lind A.E."/>
            <person name="van Eijk R."/>
            <person name="Schleper C."/>
            <person name="Guy L."/>
            <person name="Ettema T.J."/>
        </authorList>
    </citation>
    <scope>NUCLEOTIDE SEQUENCE</scope>
</reference>
<dbReference type="EMBL" id="LAZR01026273">
    <property type="protein sequence ID" value="KKL69251.1"/>
    <property type="molecule type" value="Genomic_DNA"/>
</dbReference>
<evidence type="ECO:0000313" key="1">
    <source>
        <dbReference type="EMBL" id="KKL69251.1"/>
    </source>
</evidence>